<dbReference type="EMBL" id="CAIIXF020000006">
    <property type="protein sequence ID" value="CAH1787146.1"/>
    <property type="molecule type" value="Genomic_DNA"/>
</dbReference>
<gene>
    <name evidence="6" type="ORF">OFUS_LOCUS12906</name>
</gene>
<accession>A0A8J1TZ77</accession>
<proteinExistence type="predicted"/>
<dbReference type="GO" id="GO:0038023">
    <property type="term" value="F:signaling receptor activity"/>
    <property type="evidence" value="ECO:0007669"/>
    <property type="project" value="UniProtKB-ARBA"/>
</dbReference>
<name>A0A8J1TZ77_OWEFU</name>
<dbReference type="PANTHER" id="PTHR21421">
    <property type="entry name" value="GUSTATORY RECEPTOR"/>
    <property type="match status" value="1"/>
</dbReference>
<dbReference type="AlphaFoldDB" id="A0A8J1TZ77"/>
<keyword evidence="3" id="KW-1133">Transmembrane helix</keyword>
<sequence length="419" mass="48347">MAEHYDKNYVEDIFQKSSLFQALKPLLWNLKLCGLYHKRQWRVKNGQGDLEEIRKVTPSRMWSIFLIIIHWLNTGKSLMAFQRGNEFGPDVLMKILTSMWHIYCTILCMIMYRCWAKPDHLPGFIYKWETLCKQDTEGTLRKFKHLIKIGLIFTWVTIIGNFVCITLFVLQTDILDATFIPFDMDDNSLFVGKLVTIVMSGTVVNATCMFSSLFHIAVTWLLNEEFKKFNKQFKDNISECHGLKGSIESHRKRHMDICQLAGFADEAFRLYHLLITVVPITACLITAYNAMYLDEIHNDSFLLISMIFMIFLNLYFIIEALLMCAIVNNTAHDIYNDVHSLDLGELDQKEILQVSVFLNKLAGHPEQIGLKVACFYVIDSPTILAVFGVLLSYFFMLFSFKPASPESMLPAALRNCTTV</sequence>
<keyword evidence="4" id="KW-0472">Membrane</keyword>
<keyword evidence="5" id="KW-0675">Receptor</keyword>
<keyword evidence="7" id="KW-1185">Reference proteome</keyword>
<evidence type="ECO:0000256" key="5">
    <source>
        <dbReference type="ARBA" id="ARBA00023170"/>
    </source>
</evidence>
<evidence type="ECO:0000256" key="2">
    <source>
        <dbReference type="ARBA" id="ARBA00022692"/>
    </source>
</evidence>
<protein>
    <submittedName>
        <fullName evidence="6">Uncharacterized protein</fullName>
    </submittedName>
</protein>
<dbReference type="OrthoDB" id="6098582at2759"/>
<evidence type="ECO:0000313" key="7">
    <source>
        <dbReference type="Proteomes" id="UP000749559"/>
    </source>
</evidence>
<dbReference type="GO" id="GO:0051606">
    <property type="term" value="P:detection of stimulus"/>
    <property type="evidence" value="ECO:0007669"/>
    <property type="project" value="UniProtKB-ARBA"/>
</dbReference>
<keyword evidence="2" id="KW-0812">Transmembrane</keyword>
<evidence type="ECO:0000256" key="3">
    <source>
        <dbReference type="ARBA" id="ARBA00022989"/>
    </source>
</evidence>
<dbReference type="Proteomes" id="UP000749559">
    <property type="component" value="Unassembled WGS sequence"/>
</dbReference>
<reference evidence="6" key="1">
    <citation type="submission" date="2022-03" db="EMBL/GenBank/DDBJ databases">
        <authorList>
            <person name="Martin C."/>
        </authorList>
    </citation>
    <scope>NUCLEOTIDE SEQUENCE</scope>
</reference>
<comment type="subcellular location">
    <subcellularLocation>
        <location evidence="1">Membrane</location>
        <topology evidence="1">Multi-pass membrane protein</topology>
    </subcellularLocation>
</comment>
<dbReference type="GO" id="GO:0016020">
    <property type="term" value="C:membrane"/>
    <property type="evidence" value="ECO:0007669"/>
    <property type="project" value="UniProtKB-SubCell"/>
</dbReference>
<dbReference type="PANTHER" id="PTHR21421:SF29">
    <property type="entry name" value="GUSTATORY RECEPTOR 5A FOR TREHALOSE-RELATED"/>
    <property type="match status" value="1"/>
</dbReference>
<evidence type="ECO:0000256" key="1">
    <source>
        <dbReference type="ARBA" id="ARBA00004141"/>
    </source>
</evidence>
<comment type="caution">
    <text evidence="6">The sequence shown here is derived from an EMBL/GenBank/DDBJ whole genome shotgun (WGS) entry which is preliminary data.</text>
</comment>
<dbReference type="InterPro" id="IPR013604">
    <property type="entry name" value="7TM_chemorcpt"/>
</dbReference>
<evidence type="ECO:0000313" key="6">
    <source>
        <dbReference type="EMBL" id="CAH1787146.1"/>
    </source>
</evidence>
<dbReference type="Pfam" id="PF08395">
    <property type="entry name" value="7tm_7"/>
    <property type="match status" value="1"/>
</dbReference>
<dbReference type="GO" id="GO:0050909">
    <property type="term" value="P:sensory perception of taste"/>
    <property type="evidence" value="ECO:0007669"/>
    <property type="project" value="InterPro"/>
</dbReference>
<evidence type="ECO:0000256" key="4">
    <source>
        <dbReference type="ARBA" id="ARBA00023136"/>
    </source>
</evidence>
<organism evidence="6 7">
    <name type="scientific">Owenia fusiformis</name>
    <name type="common">Polychaete worm</name>
    <dbReference type="NCBI Taxonomy" id="6347"/>
    <lineage>
        <taxon>Eukaryota</taxon>
        <taxon>Metazoa</taxon>
        <taxon>Spiralia</taxon>
        <taxon>Lophotrochozoa</taxon>
        <taxon>Annelida</taxon>
        <taxon>Polychaeta</taxon>
        <taxon>Sedentaria</taxon>
        <taxon>Canalipalpata</taxon>
        <taxon>Sabellida</taxon>
        <taxon>Oweniida</taxon>
        <taxon>Oweniidae</taxon>
        <taxon>Owenia</taxon>
    </lineage>
</organism>